<evidence type="ECO:0000313" key="5">
    <source>
        <dbReference type="EMBL" id="RLP76196.1"/>
    </source>
</evidence>
<feature type="transmembrane region" description="Helical" evidence="3">
    <location>
        <begin position="22"/>
        <end position="43"/>
    </location>
</feature>
<organism evidence="5 6">
    <name type="scientific">Xanthobacter tagetidis</name>
    <dbReference type="NCBI Taxonomy" id="60216"/>
    <lineage>
        <taxon>Bacteria</taxon>
        <taxon>Pseudomonadati</taxon>
        <taxon>Pseudomonadota</taxon>
        <taxon>Alphaproteobacteria</taxon>
        <taxon>Hyphomicrobiales</taxon>
        <taxon>Xanthobacteraceae</taxon>
        <taxon>Xanthobacter</taxon>
    </lineage>
</organism>
<keyword evidence="3" id="KW-1133">Transmembrane helix</keyword>
<dbReference type="EMBL" id="RCTF01000013">
    <property type="protein sequence ID" value="RLP76196.1"/>
    <property type="molecule type" value="Genomic_DNA"/>
</dbReference>
<name>A0A3L7A782_9HYPH</name>
<dbReference type="InterPro" id="IPR043128">
    <property type="entry name" value="Rev_trsase/Diguanyl_cyclase"/>
</dbReference>
<evidence type="ECO:0000256" key="3">
    <source>
        <dbReference type="SAM" id="Phobius"/>
    </source>
</evidence>
<dbReference type="PANTHER" id="PTHR45138:SF9">
    <property type="entry name" value="DIGUANYLATE CYCLASE DGCM-RELATED"/>
    <property type="match status" value="1"/>
</dbReference>
<dbReference type="CDD" id="cd01949">
    <property type="entry name" value="GGDEF"/>
    <property type="match status" value="1"/>
</dbReference>
<reference evidence="5 6" key="1">
    <citation type="submission" date="2018-10" db="EMBL/GenBank/DDBJ databases">
        <title>Xanthobacter tagetidis genome sequencing and assembly.</title>
        <authorList>
            <person name="Maclea K.S."/>
            <person name="Goen A.E."/>
            <person name="Fatima S.A."/>
        </authorList>
    </citation>
    <scope>NUCLEOTIDE SEQUENCE [LARGE SCALE GENOMIC DNA]</scope>
    <source>
        <strain evidence="5 6">ATCC 700314</strain>
    </source>
</reference>
<keyword evidence="3" id="KW-0472">Membrane</keyword>
<dbReference type="SMART" id="SM00267">
    <property type="entry name" value="GGDEF"/>
    <property type="match status" value="1"/>
</dbReference>
<feature type="transmembrane region" description="Helical" evidence="3">
    <location>
        <begin position="74"/>
        <end position="92"/>
    </location>
</feature>
<evidence type="ECO:0000256" key="2">
    <source>
        <dbReference type="ARBA" id="ARBA00034247"/>
    </source>
</evidence>
<dbReference type="EC" id="2.7.7.65" evidence="1"/>
<dbReference type="PANTHER" id="PTHR45138">
    <property type="entry name" value="REGULATORY COMPONENTS OF SENSORY TRANSDUCTION SYSTEM"/>
    <property type="match status" value="1"/>
</dbReference>
<feature type="transmembrane region" description="Helical" evidence="3">
    <location>
        <begin position="243"/>
        <end position="266"/>
    </location>
</feature>
<comment type="caution">
    <text evidence="5">The sequence shown here is derived from an EMBL/GenBank/DDBJ whole genome shotgun (WGS) entry which is preliminary data.</text>
</comment>
<dbReference type="FunFam" id="3.30.70.270:FF:000001">
    <property type="entry name" value="Diguanylate cyclase domain protein"/>
    <property type="match status" value="1"/>
</dbReference>
<evidence type="ECO:0000259" key="4">
    <source>
        <dbReference type="PROSITE" id="PS50887"/>
    </source>
</evidence>
<dbReference type="PROSITE" id="PS50887">
    <property type="entry name" value="GGDEF"/>
    <property type="match status" value="1"/>
</dbReference>
<dbReference type="Pfam" id="PF00990">
    <property type="entry name" value="GGDEF"/>
    <property type="match status" value="1"/>
</dbReference>
<dbReference type="InterPro" id="IPR000160">
    <property type="entry name" value="GGDEF_dom"/>
</dbReference>
<feature type="domain" description="GGDEF" evidence="4">
    <location>
        <begin position="351"/>
        <end position="485"/>
    </location>
</feature>
<feature type="transmembrane region" description="Helical" evidence="3">
    <location>
        <begin position="204"/>
        <end position="223"/>
    </location>
</feature>
<keyword evidence="3" id="KW-0812">Transmembrane</keyword>
<feature type="transmembrane region" description="Helical" evidence="3">
    <location>
        <begin position="49"/>
        <end position="67"/>
    </location>
</feature>
<dbReference type="AlphaFoldDB" id="A0A3L7A782"/>
<comment type="catalytic activity">
    <reaction evidence="2">
        <text>2 GTP = 3',3'-c-di-GMP + 2 diphosphate</text>
        <dbReference type="Rhea" id="RHEA:24898"/>
        <dbReference type="ChEBI" id="CHEBI:33019"/>
        <dbReference type="ChEBI" id="CHEBI:37565"/>
        <dbReference type="ChEBI" id="CHEBI:58805"/>
        <dbReference type="EC" id="2.7.7.65"/>
    </reaction>
</comment>
<dbReference type="OrthoDB" id="9812260at2"/>
<protein>
    <recommendedName>
        <fullName evidence="1">diguanylate cyclase</fullName>
        <ecNumber evidence="1">2.7.7.65</ecNumber>
    </recommendedName>
</protein>
<feature type="transmembrane region" description="Helical" evidence="3">
    <location>
        <begin position="162"/>
        <end position="184"/>
    </location>
</feature>
<dbReference type="NCBIfam" id="TIGR00254">
    <property type="entry name" value="GGDEF"/>
    <property type="match status" value="1"/>
</dbReference>
<dbReference type="InterPro" id="IPR050469">
    <property type="entry name" value="Diguanylate_Cyclase"/>
</dbReference>
<accession>A0A3L7A782</accession>
<dbReference type="Proteomes" id="UP000269692">
    <property type="component" value="Unassembled WGS sequence"/>
</dbReference>
<dbReference type="GO" id="GO:0052621">
    <property type="term" value="F:diguanylate cyclase activity"/>
    <property type="evidence" value="ECO:0007669"/>
    <property type="project" value="UniProtKB-EC"/>
</dbReference>
<sequence>MLDCTATGERERMAQGHGGLRLKWAAAAILFAVVFGASLFGILTRTSGFLAAFWPANALLLGLLVRFPRLDTVGGWIGALLGYLAADLLAGGDLVKTVWLTVANLSGVAVGVTLFGMLNEEDRRLRRPLSVLFLFGISMGVGAAAAVIGAPGVPAFFGKDLYVGAAFWFATETTNAIILLPVILTAPWPPRLLRLRRLDDLRALGQRAAPVAALVVSLILGALIGDPGAASGGPGALAFPAPALLWCALSYSLFGTAVLTMLVSIWQLLSMTYGPLGPENAPLDNAAAVDRLAIMLLALGPLTAASINAARNDLLKRLEAIATYDSLTGALARAAFLERANQHFVDPARAASVAVLMLDIDRFKRINDTYGHAAGDVALAAVAGTIGSALREGDLFGRMGGEEFAIVLPRAAADSAMVAERLRAAVAAMAIPIDGTASLTLTVSIGVARPARTAPAELDRLLGAADRALYQAKNTGRDRVVCVEG</sequence>
<feature type="transmembrane region" description="Helical" evidence="3">
    <location>
        <begin position="98"/>
        <end position="118"/>
    </location>
</feature>
<keyword evidence="6" id="KW-1185">Reference proteome</keyword>
<dbReference type="Gene3D" id="3.30.70.270">
    <property type="match status" value="1"/>
</dbReference>
<feature type="transmembrane region" description="Helical" evidence="3">
    <location>
        <begin position="130"/>
        <end position="150"/>
    </location>
</feature>
<proteinExistence type="predicted"/>
<dbReference type="SUPFAM" id="SSF55073">
    <property type="entry name" value="Nucleotide cyclase"/>
    <property type="match status" value="1"/>
</dbReference>
<gene>
    <name evidence="5" type="ORF">D9R14_15370</name>
</gene>
<dbReference type="InterPro" id="IPR029787">
    <property type="entry name" value="Nucleotide_cyclase"/>
</dbReference>
<evidence type="ECO:0000313" key="6">
    <source>
        <dbReference type="Proteomes" id="UP000269692"/>
    </source>
</evidence>
<evidence type="ECO:0000256" key="1">
    <source>
        <dbReference type="ARBA" id="ARBA00012528"/>
    </source>
</evidence>